<feature type="transmembrane region" description="Helical" evidence="1">
    <location>
        <begin position="124"/>
        <end position="144"/>
    </location>
</feature>
<dbReference type="GeneID" id="89336613"/>
<sequence>MDYQELVKKTEEIARIIIRRKARKILGIYYAVWGFYGLILALIYMILDNLNVESNSLYSIIPLVMVLPFIYYTVRLFSRISTEYMRIIGRERKSNKQSYVLWFSLVTLLIILFILTLHLGIDSIYFIAFFFLYDAFVAFSLYRFLYSKHRLADPRYYDIIAIFSILLVPLGIVSPTLSPVYMIFEISWFYASINSLLEVSAIE</sequence>
<evidence type="ECO:0000256" key="1">
    <source>
        <dbReference type="SAM" id="Phobius"/>
    </source>
</evidence>
<feature type="transmembrane region" description="Helical" evidence="1">
    <location>
        <begin position="99"/>
        <end position="118"/>
    </location>
</feature>
<protein>
    <submittedName>
        <fullName evidence="2">Uncharacterized protein</fullName>
    </submittedName>
</protein>
<feature type="transmembrane region" description="Helical" evidence="1">
    <location>
        <begin position="59"/>
        <end position="78"/>
    </location>
</feature>
<keyword evidence="1" id="KW-0812">Transmembrane</keyword>
<name>A0AAX4KZB4_9CREN</name>
<feature type="transmembrane region" description="Helical" evidence="1">
    <location>
        <begin position="25"/>
        <end position="47"/>
    </location>
</feature>
<dbReference type="AlphaFoldDB" id="A0AAX4KZB4"/>
<proteinExistence type="predicted"/>
<accession>A0AAX4KZB4</accession>
<reference evidence="2 3" key="1">
    <citation type="submission" date="2024-02" db="EMBL/GenBank/DDBJ databases">
        <title>STSV induces naive adaptation in Sulfolobus.</title>
        <authorList>
            <person name="Xiang X."/>
            <person name="Song M."/>
        </authorList>
    </citation>
    <scope>NUCLEOTIDE SEQUENCE [LARGE SCALE GENOMIC DNA]</scope>
    <source>
        <strain evidence="2 3">RT2</strain>
    </source>
</reference>
<evidence type="ECO:0000313" key="3">
    <source>
        <dbReference type="Proteomes" id="UP001432202"/>
    </source>
</evidence>
<gene>
    <name evidence="2" type="ORF">V6M85_07555</name>
</gene>
<feature type="transmembrane region" description="Helical" evidence="1">
    <location>
        <begin position="156"/>
        <end position="174"/>
    </location>
</feature>
<keyword evidence="1" id="KW-0472">Membrane</keyword>
<organism evidence="2 3">
    <name type="scientific">Sulfolobus tengchongensis</name>
    <dbReference type="NCBI Taxonomy" id="207809"/>
    <lineage>
        <taxon>Archaea</taxon>
        <taxon>Thermoproteota</taxon>
        <taxon>Thermoprotei</taxon>
        <taxon>Sulfolobales</taxon>
        <taxon>Sulfolobaceae</taxon>
        <taxon>Sulfolobus</taxon>
    </lineage>
</organism>
<keyword evidence="1" id="KW-1133">Transmembrane helix</keyword>
<evidence type="ECO:0000313" key="2">
    <source>
        <dbReference type="EMBL" id="WWQ59358.1"/>
    </source>
</evidence>
<keyword evidence="3" id="KW-1185">Reference proteome</keyword>
<dbReference type="EMBL" id="CP146016">
    <property type="protein sequence ID" value="WWQ59358.1"/>
    <property type="molecule type" value="Genomic_DNA"/>
</dbReference>
<dbReference type="RefSeq" id="WP_338598456.1">
    <property type="nucleotide sequence ID" value="NZ_CP146016.1"/>
</dbReference>
<dbReference type="Proteomes" id="UP001432202">
    <property type="component" value="Chromosome"/>
</dbReference>